<organism evidence="14">
    <name type="scientific">Euphronia guianensis</name>
    <dbReference type="NCBI Taxonomy" id="82261"/>
    <lineage>
        <taxon>Eukaryota</taxon>
        <taxon>Viridiplantae</taxon>
        <taxon>Streptophyta</taxon>
        <taxon>Embryophyta</taxon>
        <taxon>Tracheophyta</taxon>
        <taxon>Spermatophyta</taxon>
        <taxon>Magnoliopsida</taxon>
        <taxon>eudicotyledons</taxon>
        <taxon>Gunneridae</taxon>
        <taxon>Pentapetalae</taxon>
        <taxon>rosids</taxon>
        <taxon>fabids</taxon>
        <taxon>Malpighiales</taxon>
        <taxon>Euphroniaceae</taxon>
        <taxon>Euphronia</taxon>
    </lineage>
</organism>
<dbReference type="Gene3D" id="2.60.15.10">
    <property type="entry name" value="F0F1 ATP synthase delta/epsilon subunit, N-terminal"/>
    <property type="match status" value="1"/>
</dbReference>
<keyword evidence="10" id="KW-0066">ATP synthesis</keyword>
<keyword evidence="11" id="KW-0175">Coiled coil</keyword>
<evidence type="ECO:0000256" key="1">
    <source>
        <dbReference type="ARBA" id="ARBA00004170"/>
    </source>
</evidence>
<dbReference type="InterPro" id="IPR036771">
    <property type="entry name" value="ATPsynth_dsu/esu_N"/>
</dbReference>
<accession>A0A1C8QFE4</accession>
<dbReference type="AlphaFoldDB" id="A0A1C8QFE4"/>
<dbReference type="PANTHER" id="PTHR13822:SF10">
    <property type="entry name" value="ATP SYNTHASE EPSILON CHAIN, CHLOROPLASTIC"/>
    <property type="match status" value="1"/>
</dbReference>
<dbReference type="Pfam" id="PF02823">
    <property type="entry name" value="ATP-synt_DE_N"/>
    <property type="match status" value="1"/>
</dbReference>
<evidence type="ECO:0000256" key="2">
    <source>
        <dbReference type="ARBA" id="ARBA00005712"/>
    </source>
</evidence>
<dbReference type="HAMAP" id="MF_00530">
    <property type="entry name" value="ATP_synth_epsil_bac"/>
    <property type="match status" value="1"/>
</dbReference>
<geneLocation type="plastid" evidence="14"/>
<evidence type="ECO:0000256" key="6">
    <source>
        <dbReference type="ARBA" id="ARBA00023065"/>
    </source>
</evidence>
<comment type="similarity">
    <text evidence="2">Belongs to the ATPase epsilon chain family.</text>
</comment>
<evidence type="ECO:0000256" key="5">
    <source>
        <dbReference type="ARBA" id="ARBA00022781"/>
    </source>
</evidence>
<dbReference type="InterPro" id="IPR020547">
    <property type="entry name" value="ATP_synth_F1_esu_C"/>
</dbReference>
<dbReference type="EMBL" id="KT780220">
    <property type="protein sequence ID" value="ANS11025.1"/>
    <property type="molecule type" value="Genomic_DNA"/>
</dbReference>
<dbReference type="SUPFAM" id="SSF51344">
    <property type="entry name" value="Epsilon subunit of F1F0-ATP synthase N-terminal domain"/>
    <property type="match status" value="1"/>
</dbReference>
<evidence type="ECO:0000256" key="10">
    <source>
        <dbReference type="ARBA" id="ARBA00023310"/>
    </source>
</evidence>
<keyword evidence="9" id="KW-0139">CF(1)</keyword>
<evidence type="ECO:0000256" key="11">
    <source>
        <dbReference type="SAM" id="Coils"/>
    </source>
</evidence>
<dbReference type="InterPro" id="IPR001469">
    <property type="entry name" value="ATP_synth_F1_dsu/esu"/>
</dbReference>
<dbReference type="CDD" id="cd12152">
    <property type="entry name" value="F1-ATPase_delta"/>
    <property type="match status" value="1"/>
</dbReference>
<evidence type="ECO:0000313" key="14">
    <source>
        <dbReference type="EMBL" id="ANS11025.1"/>
    </source>
</evidence>
<dbReference type="PANTHER" id="PTHR13822">
    <property type="entry name" value="ATP SYNTHASE DELTA/EPSILON CHAIN"/>
    <property type="match status" value="1"/>
</dbReference>
<evidence type="ECO:0000259" key="12">
    <source>
        <dbReference type="Pfam" id="PF00401"/>
    </source>
</evidence>
<dbReference type="NCBIfam" id="TIGR01216">
    <property type="entry name" value="ATP_synt_epsi"/>
    <property type="match status" value="1"/>
</dbReference>
<gene>
    <name evidence="14" type="primary">atpE</name>
</gene>
<comment type="subcellular location">
    <subcellularLocation>
        <location evidence="1">Membrane</location>
        <topology evidence="1">Peripheral membrane protein</topology>
    </subcellularLocation>
</comment>
<keyword evidence="5" id="KW-0375">Hydrogen ion transport</keyword>
<keyword evidence="3" id="KW-0813">Transport</keyword>
<keyword evidence="8" id="KW-0472">Membrane</keyword>
<evidence type="ECO:0000259" key="13">
    <source>
        <dbReference type="Pfam" id="PF02823"/>
    </source>
</evidence>
<evidence type="ECO:0000256" key="7">
    <source>
        <dbReference type="ARBA" id="ARBA00023078"/>
    </source>
</evidence>
<dbReference type="InterPro" id="IPR020546">
    <property type="entry name" value="ATP_synth_F1_dsu/esu_N"/>
</dbReference>
<evidence type="ECO:0000256" key="8">
    <source>
        <dbReference type="ARBA" id="ARBA00023136"/>
    </source>
</evidence>
<evidence type="ECO:0000256" key="4">
    <source>
        <dbReference type="ARBA" id="ARBA00022640"/>
    </source>
</evidence>
<evidence type="ECO:0000256" key="3">
    <source>
        <dbReference type="ARBA" id="ARBA00022448"/>
    </source>
</evidence>
<keyword evidence="6" id="KW-0406">Ion transport</keyword>
<sequence>MTFNLCVLTPTRILWDSEVNEIILATKSGKMGVLPNHVGIVTILDIGVLRIRLNDQWVTIALMGGYARISNNKILILADGGEKGSDIDAQEARQTFEIAKANLEKAEGTIEIIEAKQALRQAKARVEAITAIS</sequence>
<protein>
    <submittedName>
        <fullName evidence="14">ATP synthase CF1 epsilon subunit</fullName>
    </submittedName>
</protein>
<proteinExistence type="inferred from homology"/>
<feature type="domain" description="ATP synthase epsilon subunit C-terminal" evidence="12">
    <location>
        <begin position="86"/>
        <end position="129"/>
    </location>
</feature>
<dbReference type="FunFam" id="2.60.15.10:FF:000002">
    <property type="entry name" value="ATP synthase epsilon chain, chloroplastic"/>
    <property type="match status" value="1"/>
</dbReference>
<dbReference type="Gene3D" id="6.10.140.480">
    <property type="match status" value="1"/>
</dbReference>
<evidence type="ECO:0000256" key="9">
    <source>
        <dbReference type="ARBA" id="ARBA00023196"/>
    </source>
</evidence>
<dbReference type="GO" id="GO:0046933">
    <property type="term" value="F:proton-transporting ATP synthase activity, rotational mechanism"/>
    <property type="evidence" value="ECO:0007669"/>
    <property type="project" value="InterPro"/>
</dbReference>
<dbReference type="Pfam" id="PF00401">
    <property type="entry name" value="ATP-synt_DE"/>
    <property type="match status" value="1"/>
</dbReference>
<keyword evidence="4 14" id="KW-0934">Plastid</keyword>
<dbReference type="GO" id="GO:0045259">
    <property type="term" value="C:proton-transporting ATP synthase complex"/>
    <property type="evidence" value="ECO:0007669"/>
    <property type="project" value="UniProtKB-KW"/>
</dbReference>
<name>A0A1C8QFE4_9ROSI</name>
<feature type="coiled-coil region" evidence="11">
    <location>
        <begin position="89"/>
        <end position="132"/>
    </location>
</feature>
<reference evidence="14" key="1">
    <citation type="submission" date="2015-09" db="EMBL/GenBank/DDBJ databases">
        <title>Unraveling the complex biogeographical history of Chrysobalanaceae from plastid genomes.</title>
        <authorList>
            <person name="Bardon L."/>
            <person name="Sothers C."/>
            <person name="Prance G."/>
            <person name="Male P.-J."/>
            <person name="Xi Z."/>
            <person name="Davis C."/>
            <person name="Murienne J."/>
            <person name="Garcia-Villacorta R."/>
            <person name="Chave J."/>
        </authorList>
    </citation>
    <scope>NUCLEOTIDE SEQUENCE</scope>
</reference>
<feature type="domain" description="ATP synthase F1 complex delta/epsilon subunit N-terminal" evidence="13">
    <location>
        <begin position="3"/>
        <end position="79"/>
    </location>
</feature>
<keyword evidence="7" id="KW-0793">Thylakoid</keyword>